<reference evidence="8 9" key="1">
    <citation type="submission" date="2015-11" db="EMBL/GenBank/DDBJ databases">
        <title>Expanding the genomic diversity of Burkholderia species for the development of highly accurate diagnostics.</title>
        <authorList>
            <person name="Sahl J."/>
            <person name="Keim P."/>
            <person name="Wagner D."/>
        </authorList>
    </citation>
    <scope>NUCLEOTIDE SEQUENCE [LARGE SCALE GENOMIC DNA]</scope>
    <source>
        <strain evidence="8 9">MSMB1302</strain>
    </source>
</reference>
<dbReference type="GO" id="GO:0046983">
    <property type="term" value="F:protein dimerization activity"/>
    <property type="evidence" value="ECO:0007669"/>
    <property type="project" value="InterPro"/>
</dbReference>
<evidence type="ECO:0000256" key="4">
    <source>
        <dbReference type="ARBA" id="ARBA00022777"/>
    </source>
</evidence>
<dbReference type="Pfam" id="PF00672">
    <property type="entry name" value="HAMP"/>
    <property type="match status" value="1"/>
</dbReference>
<feature type="transmembrane region" description="Helical" evidence="6">
    <location>
        <begin position="195"/>
        <end position="215"/>
    </location>
</feature>
<dbReference type="Pfam" id="PF07730">
    <property type="entry name" value="HisKA_3"/>
    <property type="match status" value="1"/>
</dbReference>
<evidence type="ECO:0000313" key="8">
    <source>
        <dbReference type="EMBL" id="KVK72819.1"/>
    </source>
</evidence>
<organism evidence="8 9">
    <name type="scientific">Burkholderia cepacia</name>
    <name type="common">Pseudomonas cepacia</name>
    <dbReference type="NCBI Taxonomy" id="292"/>
    <lineage>
        <taxon>Bacteria</taxon>
        <taxon>Pseudomonadati</taxon>
        <taxon>Pseudomonadota</taxon>
        <taxon>Betaproteobacteria</taxon>
        <taxon>Burkholderiales</taxon>
        <taxon>Burkholderiaceae</taxon>
        <taxon>Burkholderia</taxon>
        <taxon>Burkholderia cepacia complex</taxon>
    </lineage>
</organism>
<dbReference type="SUPFAM" id="SSF158472">
    <property type="entry name" value="HAMP domain-like"/>
    <property type="match status" value="1"/>
</dbReference>
<keyword evidence="2" id="KW-0597">Phosphoprotein</keyword>
<sequence>MRTFRIPFRGLFVKLVPTFIVVGFVAMVLSSVLTSVLWRSHAENDIRRFLGNVDRPALAAATGAVDWRDPVACRAAADAMFWQIARIGARDVMDFAPMMGFFGAGRLQVRIARPDGAGCETSPAASPLLSDAFAARSADPSAPDTMLRRDGDWAIVTHVALPGGAIARIGVHYWPGWQLHYEIADDASAYDLIRTVLYLGAMGASFAGLLVWLLVRRVRRMTAAADRWAAGDLSARIADTSRDELGVLAAHFNRMADALARAFGTQKALAVSVERTRIARDLHDTAKQRSFVLGLKLTELEYEARRHPDLLPTVGASRRLADRLQQDLDNVVTGFSLPAIAEDGLRAAVSQAVHDLLAGSGIDWSLDLPEGAAHALDAHPAAAHELLMITHEAAANALRHSGCRRIDIACEPGDDVHVSTDASPTRWRWTVRDDGTGFDPVAVPVGMGLGNLRWRADALPGGMLDIASGADGTRVTVHFNPMETA</sequence>
<feature type="transmembrane region" description="Helical" evidence="6">
    <location>
        <begin position="15"/>
        <end position="38"/>
    </location>
</feature>
<evidence type="ECO:0000256" key="1">
    <source>
        <dbReference type="ARBA" id="ARBA00004370"/>
    </source>
</evidence>
<dbReference type="SMART" id="SM00304">
    <property type="entry name" value="HAMP"/>
    <property type="match status" value="1"/>
</dbReference>
<dbReference type="InterPro" id="IPR011712">
    <property type="entry name" value="Sig_transdc_His_kin_sub3_dim/P"/>
</dbReference>
<keyword evidence="3" id="KW-0808">Transferase</keyword>
<name>A0A103Z3Q9_BURCE</name>
<dbReference type="InterPro" id="IPR036890">
    <property type="entry name" value="HATPase_C_sf"/>
</dbReference>
<dbReference type="SUPFAM" id="SSF55874">
    <property type="entry name" value="ATPase domain of HSP90 chaperone/DNA topoisomerase II/histidine kinase"/>
    <property type="match status" value="1"/>
</dbReference>
<dbReference type="InterPro" id="IPR050482">
    <property type="entry name" value="Sensor_HK_TwoCompSys"/>
</dbReference>
<dbReference type="PANTHER" id="PTHR24421:SF61">
    <property type="entry name" value="OXYGEN SENSOR HISTIDINE KINASE NREB"/>
    <property type="match status" value="1"/>
</dbReference>
<dbReference type="RefSeq" id="WP_059732634.1">
    <property type="nucleotide sequence ID" value="NZ_LOYH01000105.1"/>
</dbReference>
<comment type="subcellular location">
    <subcellularLocation>
        <location evidence="1">Membrane</location>
    </subcellularLocation>
</comment>
<feature type="domain" description="HAMP" evidence="7">
    <location>
        <begin position="212"/>
        <end position="264"/>
    </location>
</feature>
<dbReference type="InterPro" id="IPR003660">
    <property type="entry name" value="HAMP_dom"/>
</dbReference>
<gene>
    <name evidence="8" type="ORF">WS90_32085</name>
</gene>
<accession>A0A103Z3Q9</accession>
<dbReference type="Proteomes" id="UP000069001">
    <property type="component" value="Unassembled WGS sequence"/>
</dbReference>
<evidence type="ECO:0000313" key="9">
    <source>
        <dbReference type="Proteomes" id="UP000069001"/>
    </source>
</evidence>
<keyword evidence="4 8" id="KW-0418">Kinase</keyword>
<dbReference type="Gene3D" id="6.10.340.10">
    <property type="match status" value="1"/>
</dbReference>
<dbReference type="Gene3D" id="3.30.565.10">
    <property type="entry name" value="Histidine kinase-like ATPase, C-terminal domain"/>
    <property type="match status" value="1"/>
</dbReference>
<dbReference type="GO" id="GO:0000155">
    <property type="term" value="F:phosphorelay sensor kinase activity"/>
    <property type="evidence" value="ECO:0007669"/>
    <property type="project" value="InterPro"/>
</dbReference>
<dbReference type="GO" id="GO:0016020">
    <property type="term" value="C:membrane"/>
    <property type="evidence" value="ECO:0007669"/>
    <property type="project" value="UniProtKB-SubCell"/>
</dbReference>
<comment type="caution">
    <text evidence="8">The sequence shown here is derived from an EMBL/GenBank/DDBJ whole genome shotgun (WGS) entry which is preliminary data.</text>
</comment>
<evidence type="ECO:0000256" key="2">
    <source>
        <dbReference type="ARBA" id="ARBA00022553"/>
    </source>
</evidence>
<keyword evidence="6" id="KW-0472">Membrane</keyword>
<protein>
    <submittedName>
        <fullName evidence="8">Histidine kinase</fullName>
    </submittedName>
</protein>
<feature type="transmembrane region" description="Helical" evidence="6">
    <location>
        <begin position="153"/>
        <end position="175"/>
    </location>
</feature>
<dbReference type="PANTHER" id="PTHR24421">
    <property type="entry name" value="NITRATE/NITRITE SENSOR PROTEIN NARX-RELATED"/>
    <property type="match status" value="1"/>
</dbReference>
<evidence type="ECO:0000256" key="5">
    <source>
        <dbReference type="ARBA" id="ARBA00023012"/>
    </source>
</evidence>
<keyword evidence="6" id="KW-0812">Transmembrane</keyword>
<keyword evidence="6" id="KW-1133">Transmembrane helix</keyword>
<dbReference type="AlphaFoldDB" id="A0A103Z3Q9"/>
<dbReference type="PROSITE" id="PS50885">
    <property type="entry name" value="HAMP"/>
    <property type="match status" value="1"/>
</dbReference>
<proteinExistence type="predicted"/>
<dbReference type="Gene3D" id="1.20.5.1930">
    <property type="match status" value="1"/>
</dbReference>
<evidence type="ECO:0000256" key="6">
    <source>
        <dbReference type="SAM" id="Phobius"/>
    </source>
</evidence>
<dbReference type="EMBL" id="LOYH01000105">
    <property type="protein sequence ID" value="KVK72819.1"/>
    <property type="molecule type" value="Genomic_DNA"/>
</dbReference>
<keyword evidence="5" id="KW-0902">Two-component regulatory system</keyword>
<evidence type="ECO:0000256" key="3">
    <source>
        <dbReference type="ARBA" id="ARBA00022679"/>
    </source>
</evidence>
<evidence type="ECO:0000259" key="7">
    <source>
        <dbReference type="PROSITE" id="PS50885"/>
    </source>
</evidence>
<dbReference type="CDD" id="cd06225">
    <property type="entry name" value="HAMP"/>
    <property type="match status" value="1"/>
</dbReference>